<keyword evidence="4" id="KW-1185">Reference proteome</keyword>
<dbReference type="AlphaFoldDB" id="A0A9N8DQU0"/>
<dbReference type="Proteomes" id="UP001153069">
    <property type="component" value="Unassembled WGS sequence"/>
</dbReference>
<comment type="caution">
    <text evidence="3">The sequence shown here is derived from an EMBL/GenBank/DDBJ whole genome shotgun (WGS) entry which is preliminary data.</text>
</comment>
<feature type="signal peptide" evidence="2">
    <location>
        <begin position="1"/>
        <end position="19"/>
    </location>
</feature>
<reference evidence="3" key="1">
    <citation type="submission" date="2020-06" db="EMBL/GenBank/DDBJ databases">
        <authorList>
            <consortium name="Plant Systems Biology data submission"/>
        </authorList>
    </citation>
    <scope>NUCLEOTIDE SEQUENCE</scope>
    <source>
        <strain evidence="3">D6</strain>
    </source>
</reference>
<protein>
    <recommendedName>
        <fullName evidence="5">Secreted protein</fullName>
    </recommendedName>
</protein>
<evidence type="ECO:0000256" key="2">
    <source>
        <dbReference type="SAM" id="SignalP"/>
    </source>
</evidence>
<dbReference type="EMBL" id="CAICTM010000305">
    <property type="protein sequence ID" value="CAB9507422.1"/>
    <property type="molecule type" value="Genomic_DNA"/>
</dbReference>
<sequence length="182" mass="19478">MRIIFFAFAFIPFLAASSATDAANANGQLRGAALLSPVQAPRLAQPHGALQPHGGSCGPTCPPDDDALEEALEEEEDLVPAPAPKLLQPHGGSCGPTCPPDDDALEELDAMKKVLKKKKNLSLLLPQAPPAPWWQLWTYLPPDDDALEELDAIEELEEEEDLVPAPAPKLSAPWWSCGPLPP</sequence>
<accession>A0A9N8DQU0</accession>
<organism evidence="3 4">
    <name type="scientific">Seminavis robusta</name>
    <dbReference type="NCBI Taxonomy" id="568900"/>
    <lineage>
        <taxon>Eukaryota</taxon>
        <taxon>Sar</taxon>
        <taxon>Stramenopiles</taxon>
        <taxon>Ochrophyta</taxon>
        <taxon>Bacillariophyta</taxon>
        <taxon>Bacillariophyceae</taxon>
        <taxon>Bacillariophycidae</taxon>
        <taxon>Naviculales</taxon>
        <taxon>Naviculaceae</taxon>
        <taxon>Seminavis</taxon>
    </lineage>
</organism>
<feature type="region of interest" description="Disordered" evidence="1">
    <location>
        <begin position="83"/>
        <end position="102"/>
    </location>
</feature>
<gene>
    <name evidence="3" type="ORF">SEMRO_306_G112940.1</name>
</gene>
<evidence type="ECO:0000313" key="3">
    <source>
        <dbReference type="EMBL" id="CAB9507422.1"/>
    </source>
</evidence>
<evidence type="ECO:0000313" key="4">
    <source>
        <dbReference type="Proteomes" id="UP001153069"/>
    </source>
</evidence>
<feature type="chain" id="PRO_5040112687" description="Secreted protein" evidence="2">
    <location>
        <begin position="20"/>
        <end position="182"/>
    </location>
</feature>
<feature type="region of interest" description="Disordered" evidence="1">
    <location>
        <begin position="45"/>
        <end position="76"/>
    </location>
</feature>
<keyword evidence="2" id="KW-0732">Signal</keyword>
<evidence type="ECO:0000256" key="1">
    <source>
        <dbReference type="SAM" id="MobiDB-lite"/>
    </source>
</evidence>
<name>A0A9N8DQU0_9STRA</name>
<evidence type="ECO:0008006" key="5">
    <source>
        <dbReference type="Google" id="ProtNLM"/>
    </source>
</evidence>
<proteinExistence type="predicted"/>
<feature type="compositionally biased region" description="Acidic residues" evidence="1">
    <location>
        <begin position="63"/>
        <end position="76"/>
    </location>
</feature>